<evidence type="ECO:0000313" key="3">
    <source>
        <dbReference type="Proteomes" id="UP000265520"/>
    </source>
</evidence>
<name>A0A392VH01_9FABA</name>
<comment type="caution">
    <text evidence="2">The sequence shown here is derived from an EMBL/GenBank/DDBJ whole genome shotgun (WGS) entry which is preliminary data.</text>
</comment>
<evidence type="ECO:0000313" key="2">
    <source>
        <dbReference type="EMBL" id="MCI87676.1"/>
    </source>
</evidence>
<feature type="non-terminal residue" evidence="2">
    <location>
        <position position="28"/>
    </location>
</feature>
<proteinExistence type="predicted"/>
<organism evidence="2 3">
    <name type="scientific">Trifolium medium</name>
    <dbReference type="NCBI Taxonomy" id="97028"/>
    <lineage>
        <taxon>Eukaryota</taxon>
        <taxon>Viridiplantae</taxon>
        <taxon>Streptophyta</taxon>
        <taxon>Embryophyta</taxon>
        <taxon>Tracheophyta</taxon>
        <taxon>Spermatophyta</taxon>
        <taxon>Magnoliopsida</taxon>
        <taxon>eudicotyledons</taxon>
        <taxon>Gunneridae</taxon>
        <taxon>Pentapetalae</taxon>
        <taxon>rosids</taxon>
        <taxon>fabids</taxon>
        <taxon>Fabales</taxon>
        <taxon>Fabaceae</taxon>
        <taxon>Papilionoideae</taxon>
        <taxon>50 kb inversion clade</taxon>
        <taxon>NPAAA clade</taxon>
        <taxon>Hologalegina</taxon>
        <taxon>IRL clade</taxon>
        <taxon>Trifolieae</taxon>
        <taxon>Trifolium</taxon>
    </lineage>
</organism>
<protein>
    <submittedName>
        <fullName evidence="2">Uncharacterized protein</fullName>
    </submittedName>
</protein>
<sequence length="28" mass="3224">MQLFTSMSKREGEGKKQMTKGYEKAQSN</sequence>
<dbReference type="AlphaFoldDB" id="A0A392VH01"/>
<feature type="region of interest" description="Disordered" evidence="1">
    <location>
        <begin position="1"/>
        <end position="28"/>
    </location>
</feature>
<dbReference type="Proteomes" id="UP000265520">
    <property type="component" value="Unassembled WGS sequence"/>
</dbReference>
<keyword evidence="3" id="KW-1185">Reference proteome</keyword>
<accession>A0A392VH01</accession>
<evidence type="ECO:0000256" key="1">
    <source>
        <dbReference type="SAM" id="MobiDB-lite"/>
    </source>
</evidence>
<reference evidence="2 3" key="1">
    <citation type="journal article" date="2018" name="Front. Plant Sci.">
        <title>Red Clover (Trifolium pratense) and Zigzag Clover (T. medium) - A Picture of Genomic Similarities and Differences.</title>
        <authorList>
            <person name="Dluhosova J."/>
            <person name="Istvanek J."/>
            <person name="Nedelnik J."/>
            <person name="Repkova J."/>
        </authorList>
    </citation>
    <scope>NUCLEOTIDE SEQUENCE [LARGE SCALE GENOMIC DNA]</scope>
    <source>
        <strain evidence="3">cv. 10/8</strain>
        <tissue evidence="2">Leaf</tissue>
    </source>
</reference>
<dbReference type="EMBL" id="LXQA011172423">
    <property type="protein sequence ID" value="MCI87676.1"/>
    <property type="molecule type" value="Genomic_DNA"/>
</dbReference>